<comment type="caution">
    <text evidence="2">The sequence shown here is derived from an EMBL/GenBank/DDBJ whole genome shotgun (WGS) entry which is preliminary data.</text>
</comment>
<dbReference type="InterPro" id="IPR027417">
    <property type="entry name" value="P-loop_NTPase"/>
</dbReference>
<gene>
    <name evidence="2" type="ORF">QTG54_014855</name>
</gene>
<dbReference type="InterPro" id="IPR053159">
    <property type="entry name" value="Hybrid_Histidine_Kinase"/>
</dbReference>
<reference evidence="2" key="1">
    <citation type="submission" date="2023-06" db="EMBL/GenBank/DDBJ databases">
        <title>Survivors Of The Sea: Transcriptome response of Skeletonema marinoi to long-term dormancy.</title>
        <authorList>
            <person name="Pinder M.I.M."/>
            <person name="Kourtchenko O."/>
            <person name="Robertson E.K."/>
            <person name="Larsson T."/>
            <person name="Maumus F."/>
            <person name="Osuna-Cruz C.M."/>
            <person name="Vancaester E."/>
            <person name="Stenow R."/>
            <person name="Vandepoele K."/>
            <person name="Ploug H."/>
            <person name="Bruchert V."/>
            <person name="Godhe A."/>
            <person name="Topel M."/>
        </authorList>
    </citation>
    <scope>NUCLEOTIDE SEQUENCE</scope>
    <source>
        <strain evidence="2">R05AC</strain>
    </source>
</reference>
<dbReference type="EMBL" id="JATAAI010000039">
    <property type="protein sequence ID" value="KAK1734348.1"/>
    <property type="molecule type" value="Genomic_DNA"/>
</dbReference>
<keyword evidence="3" id="KW-1185">Reference proteome</keyword>
<dbReference type="InterPro" id="IPR011990">
    <property type="entry name" value="TPR-like_helical_dom_sf"/>
</dbReference>
<sequence>MSKKLLMAAADAASAAAKEEHILQIPLRNWIDGEGADKSSAAASSESQLIFDVSKSRSDENINIRRSKESIIRKVTVAYGIVELLVRCPNNNVVLDDEAEIGIDNFAVCVYKKRGKSSSQQQQSDDIRGVRMLSSGLSLSIEEPSYLSCLFEEGGEKDDQMGRYLEVELDAADALLGGFKTDCSDSAEGKEVISIHRCHYLLAKILHELFTHNEDFPDDNHHRGDDEPARKIAKTEPLLDREEGVAGVGKSGSASIPSIEQMQQWGVPASICRMMKNLLESAAESCGDAYKTVGEVGEDLHLLLFDPDRFLFDHEAQSADNMQLQYRKEKLYGRDKEETLITDTFCRVTRGKSEAFFIGGFSGSGKSMLVDTLRVRVKNVGGYAIKHKFDAMSQVRPLSGVIAAVNQLCLMIKRRLTSKSLTALSKKLKDDFGADIGLLARMLPNVCVLSPEFSSLTSEVEDENTSDKMNVRSVSFTLLRFIRLVSSPKRPIMLFLDDLQWADDTALDVVHTFLSDRMGSCMFFVGTYRDNEVQIGHAIFDLLQKLETSNVPTTKVSLTGLDRGDLNKMMSDSLGLYPRICKSLSDIVFQKTKGNPFFVLEFIQSLQSRDLLQYDSCQKRWLWNEDAIRAEEITDNVLHLLSSKLSQLPNKVRLLLKVMACFGTSTNESVIDYLSESPEYAGIRNGLEGAISDGFVELNAEGYIKFVHDKVREAAYNLTPEKDKKQLHYNLGKTLYSICEGKDVGNTIFLIASQINHGKESIEKDAALRIPVAKLNMKAGKKALDGCDHKMAYFYFLAAISFLPDDGWESYYDLSLRLNLLMARAANSSCQYDEAELTLQRICKRARCLQDKLPAYFLMVTMFLAQGHPNQACATCSSILTQLGETVPETVTTEMVGDMIPETLSMYSEVYGDNWLGKKMDDSTLCNIVKFYSAMATAAYFCKPLHMGAYFVCKMVQLSLRNGVCQYTPLALMQLSSIVIRIDNAAFVHRIAKSALVLSEKFGSSDEMTEVLVNYYIGAGHIDSYQLGAKRLRRGFSSGLSSGNASTAFLCAGQWANFSTISAEIDLPSLLREMDYYLHLLELYKSELIKKFILCYRETVSTLIDKGQTTAIDAKLSYTDVSDPGRDPGTGNKLLEMFYFHQVFRNYWIGYSERCHHYATKFFTVSKPGHFRIYVIKFYHGKKLYSYTTCAFWNDFYTRVSLILSSFHYAGLNSIDKIRKQANYTKMKEVNEIIAAMKVAASHAESNFRNKLELLEAEQYGITGRRDLALHTYDTAIASAQKANFIHEQGLACEKAGFYCKRMKYNEKSLSYFNQARECYEKWGSTVKVEFIQKELGKLM</sequence>
<dbReference type="PANTHER" id="PTHR43642">
    <property type="entry name" value="HYBRID SIGNAL TRANSDUCTION HISTIDINE KINASE G"/>
    <property type="match status" value="1"/>
</dbReference>
<accession>A0AAD8XVA9</accession>
<organism evidence="2 3">
    <name type="scientific">Skeletonema marinoi</name>
    <dbReference type="NCBI Taxonomy" id="267567"/>
    <lineage>
        <taxon>Eukaryota</taxon>
        <taxon>Sar</taxon>
        <taxon>Stramenopiles</taxon>
        <taxon>Ochrophyta</taxon>
        <taxon>Bacillariophyta</taxon>
        <taxon>Coscinodiscophyceae</taxon>
        <taxon>Thalassiosirophycidae</taxon>
        <taxon>Thalassiosirales</taxon>
        <taxon>Skeletonemataceae</taxon>
        <taxon>Skeletonema</taxon>
        <taxon>Skeletonema marinoi-dohrnii complex</taxon>
    </lineage>
</organism>
<dbReference type="Proteomes" id="UP001224775">
    <property type="component" value="Unassembled WGS sequence"/>
</dbReference>
<dbReference type="SUPFAM" id="SSF48452">
    <property type="entry name" value="TPR-like"/>
    <property type="match status" value="1"/>
</dbReference>
<name>A0AAD8XVA9_9STRA</name>
<dbReference type="Pfam" id="PF13191">
    <property type="entry name" value="AAA_16"/>
    <property type="match status" value="1"/>
</dbReference>
<evidence type="ECO:0000313" key="3">
    <source>
        <dbReference type="Proteomes" id="UP001224775"/>
    </source>
</evidence>
<evidence type="ECO:0000313" key="2">
    <source>
        <dbReference type="EMBL" id="KAK1734348.1"/>
    </source>
</evidence>
<dbReference type="InterPro" id="IPR041664">
    <property type="entry name" value="AAA_16"/>
</dbReference>
<dbReference type="SUPFAM" id="SSF52540">
    <property type="entry name" value="P-loop containing nucleoside triphosphate hydrolases"/>
    <property type="match status" value="1"/>
</dbReference>
<protein>
    <submittedName>
        <fullName evidence="2">AAA ATPase</fullName>
    </submittedName>
</protein>
<feature type="domain" description="Orc1-like AAA ATPase" evidence="1">
    <location>
        <begin position="330"/>
        <end position="516"/>
    </location>
</feature>
<evidence type="ECO:0000259" key="1">
    <source>
        <dbReference type="Pfam" id="PF13191"/>
    </source>
</evidence>
<dbReference type="PANTHER" id="PTHR43642:SF1">
    <property type="entry name" value="HYBRID SIGNAL TRANSDUCTION HISTIDINE KINASE G"/>
    <property type="match status" value="1"/>
</dbReference>
<proteinExistence type="predicted"/>